<evidence type="ECO:0000313" key="8">
    <source>
        <dbReference type="EMBL" id="PXX91073.1"/>
    </source>
</evidence>
<reference evidence="8 9" key="2">
    <citation type="submission" date="2018-06" db="EMBL/GenBank/DDBJ databases">
        <title>Marinobactersediminissp. nov, a moderately halophilic bacterium isolated from marine solar saltern.</title>
        <authorList>
            <person name="Zhang Y."/>
        </authorList>
    </citation>
    <scope>NUCLEOTIDE SEQUENCE [LARGE SCALE GENOMIC DNA]</scope>
    <source>
        <strain evidence="8 9">F01</strain>
    </source>
</reference>
<protein>
    <recommendedName>
        <fullName evidence="4">Flagellin</fullName>
    </recommendedName>
</protein>
<dbReference type="PRINTS" id="PR00207">
    <property type="entry name" value="FLAGELLIN"/>
</dbReference>
<dbReference type="OrthoDB" id="9796789at2"/>
<dbReference type="Pfam" id="PF07196">
    <property type="entry name" value="Flagellin_IN"/>
    <property type="match status" value="1"/>
</dbReference>
<keyword evidence="8" id="KW-0966">Cell projection</keyword>
<dbReference type="PANTHER" id="PTHR42792">
    <property type="entry name" value="FLAGELLIN"/>
    <property type="match status" value="1"/>
</dbReference>
<keyword evidence="9" id="KW-1185">Reference proteome</keyword>
<feature type="coiled-coil region" evidence="5">
    <location>
        <begin position="75"/>
        <end position="129"/>
    </location>
</feature>
<dbReference type="AlphaFoldDB" id="A0A2V3ZKQ1"/>
<evidence type="ECO:0000259" key="6">
    <source>
        <dbReference type="Pfam" id="PF00669"/>
    </source>
</evidence>
<dbReference type="InterPro" id="IPR046358">
    <property type="entry name" value="Flagellin_C"/>
</dbReference>
<name>A0A2V3ZKQ1_9GAMM</name>
<sequence length="487" mass="51360">MPQVINTNIASLNAQRNLNASQGDANQALERLSSGLRINSAKDDAAGLAISERFQSQISGLNQAQRNANDGISLAQTAEGAMDEITNNLQRIRELAVQSANATNSISDRQALNQEVQQRIEEINRIASQTSFNGLKVLDGTFGTQTFQVGANTGETIGISGLDSRGSQLGATLGKTDDFAGKTVPLQTETDKLDLNYGGAINYTFSVDGTEYSGTTASPTNITGLASALNSELSSSDITISANAANDTLVFTNASGETVPVKLDLQDADSTNNPDFAQSLNAAGGDLAAYFDTNQETAVDFDINGVTFSANDITSLNDLVGKINAQSNETGVEASLDRTNKEIIFSSQFGGDIEVDIKADLDGDPLTNEINLVDTFTAADDTLSLNDTDISTPDGADQAMITLDYAIDKINGYRAELGAVQNRFESTIANLATTSENLSASNSRIRDADFAAESAELARTQVLQQAGLSVLAQANARPQQVLQLLQG</sequence>
<evidence type="ECO:0000256" key="1">
    <source>
        <dbReference type="ARBA" id="ARBA00005709"/>
    </source>
</evidence>
<dbReference type="GO" id="GO:0005576">
    <property type="term" value="C:extracellular region"/>
    <property type="evidence" value="ECO:0007669"/>
    <property type="project" value="UniProtKB-SubCell"/>
</dbReference>
<keyword evidence="3 4" id="KW-0975">Bacterial flagellum</keyword>
<comment type="similarity">
    <text evidence="1 4">Belongs to the bacterial flagellin family.</text>
</comment>
<keyword evidence="8" id="KW-0282">Flagellum</keyword>
<comment type="function">
    <text evidence="4">Flagellin is the subunit protein which polymerizes to form the filaments of bacterial flagella.</text>
</comment>
<dbReference type="Pfam" id="PF00700">
    <property type="entry name" value="Flagellin_C"/>
    <property type="match status" value="1"/>
</dbReference>
<organism evidence="8 9">
    <name type="scientific">Marinobacter vulgaris</name>
    <dbReference type="NCBI Taxonomy" id="1928331"/>
    <lineage>
        <taxon>Bacteria</taxon>
        <taxon>Pseudomonadati</taxon>
        <taxon>Pseudomonadota</taxon>
        <taxon>Gammaproteobacteria</taxon>
        <taxon>Pseudomonadales</taxon>
        <taxon>Marinobacteraceae</taxon>
        <taxon>Marinobacter</taxon>
    </lineage>
</organism>
<feature type="domain" description="Flagellin C-terminal" evidence="7">
    <location>
        <begin position="403"/>
        <end position="485"/>
    </location>
</feature>
<dbReference type="Gene3D" id="6.10.10.10">
    <property type="entry name" value="Flagellar export chaperone, C-terminal domain"/>
    <property type="match status" value="1"/>
</dbReference>
<keyword evidence="2 4" id="KW-0964">Secreted</keyword>
<dbReference type="Gene3D" id="2.30.220.10">
    <property type="entry name" value="f41 fragment of flagellin, C-terminal domain"/>
    <property type="match status" value="1"/>
</dbReference>
<dbReference type="Proteomes" id="UP000253987">
    <property type="component" value="Unassembled WGS sequence"/>
</dbReference>
<accession>A0A2V3ZKQ1</accession>
<proteinExistence type="inferred from homology"/>
<comment type="caution">
    <text evidence="8">The sequence shown here is derived from an EMBL/GenBank/DDBJ whole genome shotgun (WGS) entry which is preliminary data.</text>
</comment>
<evidence type="ECO:0000256" key="5">
    <source>
        <dbReference type="SAM" id="Coils"/>
    </source>
</evidence>
<dbReference type="SUPFAM" id="SSF64518">
    <property type="entry name" value="Phase 1 flagellin"/>
    <property type="match status" value="1"/>
</dbReference>
<keyword evidence="8" id="KW-0969">Cilium</keyword>
<dbReference type="EMBL" id="QFWX01000004">
    <property type="protein sequence ID" value="PXX91073.1"/>
    <property type="molecule type" value="Genomic_DNA"/>
</dbReference>
<evidence type="ECO:0000256" key="4">
    <source>
        <dbReference type="RuleBase" id="RU362073"/>
    </source>
</evidence>
<evidence type="ECO:0000256" key="3">
    <source>
        <dbReference type="ARBA" id="ARBA00023143"/>
    </source>
</evidence>
<dbReference type="RefSeq" id="WP_114613295.1">
    <property type="nucleotide sequence ID" value="NZ_QFWX01000004.1"/>
</dbReference>
<comment type="subcellular location">
    <subcellularLocation>
        <location evidence="4">Secreted</location>
    </subcellularLocation>
    <subcellularLocation>
        <location evidence="4">Bacterial flagellum</location>
    </subcellularLocation>
</comment>
<dbReference type="Gene3D" id="2.170.280.10">
    <property type="entry name" value="f41 fragment of flagellin, middle domain"/>
    <property type="match status" value="1"/>
</dbReference>
<dbReference type="InterPro" id="IPR010810">
    <property type="entry name" value="Flagellin_hook_IN_motif"/>
</dbReference>
<dbReference type="GO" id="GO:0009288">
    <property type="term" value="C:bacterial-type flagellum"/>
    <property type="evidence" value="ECO:0007669"/>
    <property type="project" value="UniProtKB-SubCell"/>
</dbReference>
<evidence type="ECO:0000259" key="7">
    <source>
        <dbReference type="Pfam" id="PF00700"/>
    </source>
</evidence>
<feature type="domain" description="Flagellin N-terminal" evidence="6">
    <location>
        <begin position="5"/>
        <end position="141"/>
    </location>
</feature>
<dbReference type="PANTHER" id="PTHR42792:SF2">
    <property type="entry name" value="FLAGELLIN"/>
    <property type="match status" value="1"/>
</dbReference>
<dbReference type="InterPro" id="IPR001029">
    <property type="entry name" value="Flagellin_N"/>
</dbReference>
<dbReference type="Gene3D" id="1.20.1330.10">
    <property type="entry name" value="f41 fragment of flagellin, N-terminal domain"/>
    <property type="match status" value="1"/>
</dbReference>
<reference evidence="9" key="1">
    <citation type="submission" date="2018-05" db="EMBL/GenBank/DDBJ databases">
        <authorList>
            <person name="Lu D."/>
        </authorList>
    </citation>
    <scope>NUCLEOTIDE SEQUENCE [LARGE SCALE GENOMIC DNA]</scope>
    <source>
        <strain evidence="9">F01</strain>
    </source>
</reference>
<dbReference type="GO" id="GO:0005198">
    <property type="term" value="F:structural molecule activity"/>
    <property type="evidence" value="ECO:0007669"/>
    <property type="project" value="UniProtKB-UniRule"/>
</dbReference>
<evidence type="ECO:0000256" key="2">
    <source>
        <dbReference type="ARBA" id="ARBA00022525"/>
    </source>
</evidence>
<evidence type="ECO:0000313" key="9">
    <source>
        <dbReference type="Proteomes" id="UP000253987"/>
    </source>
</evidence>
<gene>
    <name evidence="8" type="ORF">DIT71_11285</name>
</gene>
<dbReference type="Pfam" id="PF00669">
    <property type="entry name" value="Flagellin_N"/>
    <property type="match status" value="1"/>
</dbReference>
<dbReference type="InterPro" id="IPR001492">
    <property type="entry name" value="Flagellin"/>
</dbReference>
<keyword evidence="5" id="KW-0175">Coiled coil</keyword>
<dbReference type="InterPro" id="IPR042187">
    <property type="entry name" value="Flagellin_C_sub2"/>
</dbReference>